<evidence type="ECO:0000313" key="1">
    <source>
        <dbReference type="EMBL" id="GAI71146.1"/>
    </source>
</evidence>
<protein>
    <submittedName>
        <fullName evidence="1">Uncharacterized protein</fullName>
    </submittedName>
</protein>
<dbReference type="EMBL" id="BARW01000940">
    <property type="protein sequence ID" value="GAI71146.1"/>
    <property type="molecule type" value="Genomic_DNA"/>
</dbReference>
<name>X1RW34_9ZZZZ</name>
<comment type="caution">
    <text evidence="1">The sequence shown here is derived from an EMBL/GenBank/DDBJ whole genome shotgun (WGS) entry which is preliminary data.</text>
</comment>
<accession>X1RW34</accession>
<sequence>DGGVYSVQVRKNNDIIMERDGMCAYSNRDVDPEVVDVWPLKKGDKISLWTVYYFGGPCTLKAVERKNYLTIRRLGG</sequence>
<dbReference type="AlphaFoldDB" id="X1RW34"/>
<proteinExistence type="predicted"/>
<gene>
    <name evidence="1" type="ORF">S12H4_03381</name>
</gene>
<organism evidence="1">
    <name type="scientific">marine sediment metagenome</name>
    <dbReference type="NCBI Taxonomy" id="412755"/>
    <lineage>
        <taxon>unclassified sequences</taxon>
        <taxon>metagenomes</taxon>
        <taxon>ecological metagenomes</taxon>
    </lineage>
</organism>
<reference evidence="1" key="1">
    <citation type="journal article" date="2014" name="Front. Microbiol.">
        <title>High frequency of phylogenetically diverse reductive dehalogenase-homologous genes in deep subseafloor sedimentary metagenomes.</title>
        <authorList>
            <person name="Kawai M."/>
            <person name="Futagami T."/>
            <person name="Toyoda A."/>
            <person name="Takaki Y."/>
            <person name="Nishi S."/>
            <person name="Hori S."/>
            <person name="Arai W."/>
            <person name="Tsubouchi T."/>
            <person name="Morono Y."/>
            <person name="Uchiyama I."/>
            <person name="Ito T."/>
            <person name="Fujiyama A."/>
            <person name="Inagaki F."/>
            <person name="Takami H."/>
        </authorList>
    </citation>
    <scope>NUCLEOTIDE SEQUENCE</scope>
    <source>
        <strain evidence="1">Expedition CK06-06</strain>
    </source>
</reference>
<feature type="non-terminal residue" evidence="1">
    <location>
        <position position="1"/>
    </location>
</feature>